<evidence type="ECO:0000313" key="2">
    <source>
        <dbReference type="EMBL" id="TXE15663.1"/>
    </source>
</evidence>
<keyword evidence="1" id="KW-1133">Transmembrane helix</keyword>
<evidence type="ECO:0000256" key="1">
    <source>
        <dbReference type="SAM" id="Phobius"/>
    </source>
</evidence>
<feature type="transmembrane region" description="Helical" evidence="1">
    <location>
        <begin position="42"/>
        <end position="61"/>
    </location>
</feature>
<dbReference type="AlphaFoldDB" id="A0A5C7BAP5"/>
<organism evidence="2 3">
    <name type="scientific">Psychroserpens burtonensis</name>
    <dbReference type="NCBI Taxonomy" id="49278"/>
    <lineage>
        <taxon>Bacteria</taxon>
        <taxon>Pseudomonadati</taxon>
        <taxon>Bacteroidota</taxon>
        <taxon>Flavobacteriia</taxon>
        <taxon>Flavobacteriales</taxon>
        <taxon>Flavobacteriaceae</taxon>
        <taxon>Psychroserpens</taxon>
    </lineage>
</organism>
<dbReference type="STRING" id="1123037.GCA_000425305_01326"/>
<sequence>MRINNSKVKNTIVSVYFILIVLAIVFATIFKAFRDLTSNPSLTFIIITSGFGLLFLLVHFISKYFEYDSDGVKVVVKNSGLLLSDSFNYREKVLEFEKIDLYAYKFNNYLVYRTLTFYIKDSRNKRKGETFNVTLVPGKKRRYIRQSLSKMIKTNKNSQKINE</sequence>
<keyword evidence="1" id="KW-0812">Transmembrane</keyword>
<name>A0A5C7BAP5_9FLAO</name>
<keyword evidence="3" id="KW-1185">Reference proteome</keyword>
<keyword evidence="1" id="KW-0472">Membrane</keyword>
<comment type="caution">
    <text evidence="2">The sequence shown here is derived from an EMBL/GenBank/DDBJ whole genome shotgun (WGS) entry which is preliminary data.</text>
</comment>
<dbReference type="EMBL" id="VOSB01000027">
    <property type="protein sequence ID" value="TXE15663.1"/>
    <property type="molecule type" value="Genomic_DNA"/>
</dbReference>
<reference evidence="2 3" key="1">
    <citation type="submission" date="2019-08" db="EMBL/GenBank/DDBJ databases">
        <title>Genome of Psychroserpens burtonensis ACAM 167.</title>
        <authorList>
            <person name="Bowman J.P."/>
        </authorList>
    </citation>
    <scope>NUCLEOTIDE SEQUENCE [LARGE SCALE GENOMIC DNA]</scope>
    <source>
        <strain evidence="2 3">ACAM 167</strain>
    </source>
</reference>
<dbReference type="Proteomes" id="UP000321938">
    <property type="component" value="Unassembled WGS sequence"/>
</dbReference>
<evidence type="ECO:0000313" key="3">
    <source>
        <dbReference type="Proteomes" id="UP000321938"/>
    </source>
</evidence>
<proteinExistence type="predicted"/>
<dbReference type="OrthoDB" id="1452926at2"/>
<accession>A0A5C7BAP5</accession>
<protein>
    <submittedName>
        <fullName evidence="2">Uncharacterized protein</fullName>
    </submittedName>
</protein>
<feature type="transmembrane region" description="Helical" evidence="1">
    <location>
        <begin position="12"/>
        <end position="30"/>
    </location>
</feature>
<dbReference type="RefSeq" id="WP_028871320.1">
    <property type="nucleotide sequence ID" value="NZ_VOSB01000027.1"/>
</dbReference>
<gene>
    <name evidence="2" type="ORF">ES692_15865</name>
</gene>